<keyword evidence="2" id="KW-1185">Reference proteome</keyword>
<dbReference type="Proteomes" id="UP000814140">
    <property type="component" value="Unassembled WGS sequence"/>
</dbReference>
<protein>
    <submittedName>
        <fullName evidence="1">Uncharacterized protein</fullName>
    </submittedName>
</protein>
<comment type="caution">
    <text evidence="1">The sequence shown here is derived from an EMBL/GenBank/DDBJ whole genome shotgun (WGS) entry which is preliminary data.</text>
</comment>
<evidence type="ECO:0000313" key="1">
    <source>
        <dbReference type="EMBL" id="KAI0055497.1"/>
    </source>
</evidence>
<name>A0ACB8SGZ9_9AGAM</name>
<dbReference type="EMBL" id="MU277290">
    <property type="protein sequence ID" value="KAI0055497.1"/>
    <property type="molecule type" value="Genomic_DNA"/>
</dbReference>
<evidence type="ECO:0000313" key="2">
    <source>
        <dbReference type="Proteomes" id="UP000814140"/>
    </source>
</evidence>
<proteinExistence type="predicted"/>
<organism evidence="1 2">
    <name type="scientific">Artomyces pyxidatus</name>
    <dbReference type="NCBI Taxonomy" id="48021"/>
    <lineage>
        <taxon>Eukaryota</taxon>
        <taxon>Fungi</taxon>
        <taxon>Dikarya</taxon>
        <taxon>Basidiomycota</taxon>
        <taxon>Agaricomycotina</taxon>
        <taxon>Agaricomycetes</taxon>
        <taxon>Russulales</taxon>
        <taxon>Auriscalpiaceae</taxon>
        <taxon>Artomyces</taxon>
    </lineage>
</organism>
<sequence length="184" mass="21005">MRPISRCIDYLPGRGTGCPNNPENPDLALSMSWADRSQAAEEFSDFRNLYGRLFDFTQVQTLSVHSFSDLVAVWRPYLLRMQDVRWVKAWGEVFLDGVLNSPENVEESGELLFPALEGLEIAQGERWFTRTAERPSSALSRFLRARAALNAECRTLAFDDCSPEFLQDVGTGELQQMFIRLVYK</sequence>
<reference evidence="1" key="2">
    <citation type="journal article" date="2022" name="New Phytol.">
        <title>Evolutionary transition to the ectomycorrhizal habit in the genomes of a hyperdiverse lineage of mushroom-forming fungi.</title>
        <authorList>
            <person name="Looney B."/>
            <person name="Miyauchi S."/>
            <person name="Morin E."/>
            <person name="Drula E."/>
            <person name="Courty P.E."/>
            <person name="Kohler A."/>
            <person name="Kuo A."/>
            <person name="LaButti K."/>
            <person name="Pangilinan J."/>
            <person name="Lipzen A."/>
            <person name="Riley R."/>
            <person name="Andreopoulos W."/>
            <person name="He G."/>
            <person name="Johnson J."/>
            <person name="Nolan M."/>
            <person name="Tritt A."/>
            <person name="Barry K.W."/>
            <person name="Grigoriev I.V."/>
            <person name="Nagy L.G."/>
            <person name="Hibbett D."/>
            <person name="Henrissat B."/>
            <person name="Matheny P.B."/>
            <person name="Labbe J."/>
            <person name="Martin F.M."/>
        </authorList>
    </citation>
    <scope>NUCLEOTIDE SEQUENCE</scope>
    <source>
        <strain evidence="1">HHB10654</strain>
    </source>
</reference>
<gene>
    <name evidence="1" type="ORF">BV25DRAFT_169034</name>
</gene>
<reference evidence="1" key="1">
    <citation type="submission" date="2021-03" db="EMBL/GenBank/DDBJ databases">
        <authorList>
            <consortium name="DOE Joint Genome Institute"/>
            <person name="Ahrendt S."/>
            <person name="Looney B.P."/>
            <person name="Miyauchi S."/>
            <person name="Morin E."/>
            <person name="Drula E."/>
            <person name="Courty P.E."/>
            <person name="Chicoki N."/>
            <person name="Fauchery L."/>
            <person name="Kohler A."/>
            <person name="Kuo A."/>
            <person name="Labutti K."/>
            <person name="Pangilinan J."/>
            <person name="Lipzen A."/>
            <person name="Riley R."/>
            <person name="Andreopoulos W."/>
            <person name="He G."/>
            <person name="Johnson J."/>
            <person name="Barry K.W."/>
            <person name="Grigoriev I.V."/>
            <person name="Nagy L."/>
            <person name="Hibbett D."/>
            <person name="Henrissat B."/>
            <person name="Matheny P.B."/>
            <person name="Labbe J."/>
            <person name="Martin F."/>
        </authorList>
    </citation>
    <scope>NUCLEOTIDE SEQUENCE</scope>
    <source>
        <strain evidence="1">HHB10654</strain>
    </source>
</reference>
<accession>A0ACB8SGZ9</accession>